<dbReference type="Proteomes" id="UP000521943">
    <property type="component" value="Unassembled WGS sequence"/>
</dbReference>
<comment type="caution">
    <text evidence="3">The sequence shown here is derived from an EMBL/GenBank/DDBJ whole genome shotgun (WGS) entry which is preliminary data.</text>
</comment>
<proteinExistence type="predicted"/>
<evidence type="ECO:0000259" key="2">
    <source>
        <dbReference type="PROSITE" id="PS50097"/>
    </source>
</evidence>
<dbReference type="SUPFAM" id="SSF54695">
    <property type="entry name" value="POZ domain"/>
    <property type="match status" value="1"/>
</dbReference>
<dbReference type="Gene3D" id="3.30.710.10">
    <property type="entry name" value="Potassium Channel Kv1.1, Chain A"/>
    <property type="match status" value="1"/>
</dbReference>
<dbReference type="PANTHER" id="PTHR47369:SF2">
    <property type="entry name" value="BTB_POZ DOMAIN-CONTAINING PROTEIN 2"/>
    <property type="match status" value="1"/>
</dbReference>
<protein>
    <recommendedName>
        <fullName evidence="2">BTB domain-containing protein</fullName>
    </recommendedName>
</protein>
<dbReference type="InterPro" id="IPR011333">
    <property type="entry name" value="SKP1/BTB/POZ_sf"/>
</dbReference>
<evidence type="ECO:0000313" key="4">
    <source>
        <dbReference type="Proteomes" id="UP000521943"/>
    </source>
</evidence>
<reference evidence="3 4" key="1">
    <citation type="submission" date="2020-07" db="EMBL/GenBank/DDBJ databases">
        <title>Comparative genomics of pyrophilous fungi reveals a link between fire events and developmental genes.</title>
        <authorList>
            <consortium name="DOE Joint Genome Institute"/>
            <person name="Steindorff A.S."/>
            <person name="Carver A."/>
            <person name="Calhoun S."/>
            <person name="Stillman K."/>
            <person name="Liu H."/>
            <person name="Lipzen A."/>
            <person name="Pangilinan J."/>
            <person name="Labutti K."/>
            <person name="Bruns T.D."/>
            <person name="Grigoriev I.V."/>
        </authorList>
    </citation>
    <scope>NUCLEOTIDE SEQUENCE [LARGE SCALE GENOMIC DNA]</scope>
    <source>
        <strain evidence="3 4">CBS 144469</strain>
    </source>
</reference>
<keyword evidence="4" id="KW-1185">Reference proteome</keyword>
<feature type="compositionally biased region" description="Polar residues" evidence="1">
    <location>
        <begin position="41"/>
        <end position="58"/>
    </location>
</feature>
<feature type="compositionally biased region" description="Low complexity" evidence="1">
    <location>
        <begin position="1"/>
        <end position="10"/>
    </location>
</feature>
<name>A0A8H6IFW4_9AGAR</name>
<gene>
    <name evidence="3" type="ORF">DFP72DRAFT_798784</name>
</gene>
<organism evidence="3 4">
    <name type="scientific">Ephemerocybe angulata</name>
    <dbReference type="NCBI Taxonomy" id="980116"/>
    <lineage>
        <taxon>Eukaryota</taxon>
        <taxon>Fungi</taxon>
        <taxon>Dikarya</taxon>
        <taxon>Basidiomycota</taxon>
        <taxon>Agaricomycotina</taxon>
        <taxon>Agaricomycetes</taxon>
        <taxon>Agaricomycetidae</taxon>
        <taxon>Agaricales</taxon>
        <taxon>Agaricineae</taxon>
        <taxon>Psathyrellaceae</taxon>
        <taxon>Ephemerocybe</taxon>
    </lineage>
</organism>
<dbReference type="EMBL" id="JACGCI010000003">
    <property type="protein sequence ID" value="KAF6764786.1"/>
    <property type="molecule type" value="Genomic_DNA"/>
</dbReference>
<dbReference type="OrthoDB" id="6359943at2759"/>
<dbReference type="Pfam" id="PF00651">
    <property type="entry name" value="BTB"/>
    <property type="match status" value="1"/>
</dbReference>
<accession>A0A8H6IFW4</accession>
<sequence>MSSAASSSGSVNGRAPLTNGTNGTSSYGEVSPSTAPFHEPNGTTPPATNYPVNGYSNPYQPSHNESIVNHLYHAFQTGNYADTTLHVHQNAYRLHAVILSRSPYLAHLMSTSPQTTGQRVIYVNLEQEPEVTQEGFAIALGYLYSSISLNLIHPENARAVLAAGCLLGGMDDLCQYAYEVCRRSLSVDTIGAWLKFVEAIPQQSANGSVTPSEVIPTVFGHYAQRLRDDVFHFLVVTLPEVLEVRQNPQPHPDAASGETGRDVLLQVYAQVPFDMFKSAVESPTFNIGSDQARFKFAKDAIELRKRGISRGSGEETVVLAFGNNFGGSAVHVTRKLRKRPLWKVNS</sequence>
<evidence type="ECO:0000256" key="1">
    <source>
        <dbReference type="SAM" id="MobiDB-lite"/>
    </source>
</evidence>
<evidence type="ECO:0000313" key="3">
    <source>
        <dbReference type="EMBL" id="KAF6764786.1"/>
    </source>
</evidence>
<dbReference type="AlphaFoldDB" id="A0A8H6IFW4"/>
<dbReference type="PROSITE" id="PS50097">
    <property type="entry name" value="BTB"/>
    <property type="match status" value="1"/>
</dbReference>
<feature type="domain" description="BTB" evidence="2">
    <location>
        <begin position="81"/>
        <end position="146"/>
    </location>
</feature>
<dbReference type="PANTHER" id="PTHR47369">
    <property type="entry name" value="BTB/POZ DOMAIN-CONTAINING PROTEIN"/>
    <property type="match status" value="1"/>
</dbReference>
<dbReference type="InterPro" id="IPR000210">
    <property type="entry name" value="BTB/POZ_dom"/>
</dbReference>
<feature type="region of interest" description="Disordered" evidence="1">
    <location>
        <begin position="1"/>
        <end position="58"/>
    </location>
</feature>
<feature type="compositionally biased region" description="Polar residues" evidence="1">
    <location>
        <begin position="18"/>
        <end position="34"/>
    </location>
</feature>